<evidence type="ECO:0000313" key="1">
    <source>
        <dbReference type="EMBL" id="KAJ7687764.1"/>
    </source>
</evidence>
<dbReference type="InterPro" id="IPR010920">
    <property type="entry name" value="LSM_dom_sf"/>
</dbReference>
<organism evidence="1 2">
    <name type="scientific">Mycena rosella</name>
    <name type="common">Pink bonnet</name>
    <name type="synonym">Agaricus rosellus</name>
    <dbReference type="NCBI Taxonomy" id="1033263"/>
    <lineage>
        <taxon>Eukaryota</taxon>
        <taxon>Fungi</taxon>
        <taxon>Dikarya</taxon>
        <taxon>Basidiomycota</taxon>
        <taxon>Agaricomycotina</taxon>
        <taxon>Agaricomycetes</taxon>
        <taxon>Agaricomycetidae</taxon>
        <taxon>Agaricales</taxon>
        <taxon>Marasmiineae</taxon>
        <taxon>Mycenaceae</taxon>
        <taxon>Mycena</taxon>
    </lineage>
</organism>
<reference evidence="1" key="1">
    <citation type="submission" date="2023-03" db="EMBL/GenBank/DDBJ databases">
        <title>Massive genome expansion in bonnet fungi (Mycena s.s.) driven by repeated elements and novel gene families across ecological guilds.</title>
        <authorList>
            <consortium name="Lawrence Berkeley National Laboratory"/>
            <person name="Harder C.B."/>
            <person name="Miyauchi S."/>
            <person name="Viragh M."/>
            <person name="Kuo A."/>
            <person name="Thoen E."/>
            <person name="Andreopoulos B."/>
            <person name="Lu D."/>
            <person name="Skrede I."/>
            <person name="Drula E."/>
            <person name="Henrissat B."/>
            <person name="Morin E."/>
            <person name="Kohler A."/>
            <person name="Barry K."/>
            <person name="LaButti K."/>
            <person name="Morin E."/>
            <person name="Salamov A."/>
            <person name="Lipzen A."/>
            <person name="Mereny Z."/>
            <person name="Hegedus B."/>
            <person name="Baldrian P."/>
            <person name="Stursova M."/>
            <person name="Weitz H."/>
            <person name="Taylor A."/>
            <person name="Grigoriev I.V."/>
            <person name="Nagy L.G."/>
            <person name="Martin F."/>
            <person name="Kauserud H."/>
        </authorList>
    </citation>
    <scope>NUCLEOTIDE SEQUENCE</scope>
    <source>
        <strain evidence="1">CBHHK067</strain>
    </source>
</reference>
<protein>
    <submittedName>
        <fullName evidence="1">Uncharacterized protein</fullName>
    </submittedName>
</protein>
<gene>
    <name evidence="1" type="ORF">B0H17DRAFT_939212</name>
</gene>
<proteinExistence type="predicted"/>
<comment type="caution">
    <text evidence="1">The sequence shown here is derived from an EMBL/GenBank/DDBJ whole genome shotgun (WGS) entry which is preliminary data.</text>
</comment>
<sequence length="72" mass="8460">LHESLGQIIMMELKTGQLYQAEDNLNFSLKDSITVTWRDVCISQLGHVYIRKSMDWFFIVFDMLQNSTMQVT</sequence>
<dbReference type="EMBL" id="JARKIE010000085">
    <property type="protein sequence ID" value="KAJ7687764.1"/>
    <property type="molecule type" value="Genomic_DNA"/>
</dbReference>
<accession>A0AAD7DDC5</accession>
<dbReference type="Proteomes" id="UP001221757">
    <property type="component" value="Unassembled WGS sequence"/>
</dbReference>
<name>A0AAD7DDC5_MYCRO</name>
<evidence type="ECO:0000313" key="2">
    <source>
        <dbReference type="Proteomes" id="UP001221757"/>
    </source>
</evidence>
<feature type="non-terminal residue" evidence="1">
    <location>
        <position position="72"/>
    </location>
</feature>
<dbReference type="AlphaFoldDB" id="A0AAD7DDC5"/>
<keyword evidence="2" id="KW-1185">Reference proteome</keyword>
<dbReference type="SUPFAM" id="SSF50182">
    <property type="entry name" value="Sm-like ribonucleoproteins"/>
    <property type="match status" value="1"/>
</dbReference>
<dbReference type="Gene3D" id="2.30.30.100">
    <property type="match status" value="1"/>
</dbReference>